<name>A0A9X2D4I1_9ACTN</name>
<reference evidence="2" key="1">
    <citation type="submission" date="2022-05" db="EMBL/GenBank/DDBJ databases">
        <authorList>
            <person name="Tuo L."/>
        </authorList>
    </citation>
    <scope>NUCLEOTIDE SEQUENCE</scope>
    <source>
        <strain evidence="2">BSK12Z-4</strain>
    </source>
</reference>
<accession>A0A9X2D4I1</accession>
<dbReference type="Pfam" id="PF10069">
    <property type="entry name" value="DICT"/>
    <property type="match status" value="1"/>
</dbReference>
<dbReference type="Gene3D" id="1.10.1660.10">
    <property type="match status" value="1"/>
</dbReference>
<sequence length="283" mass="30270">MSPATLRMWEARHGFPMAVRLDGGHRRYTDADVAAVRRVLARRDAGQRLDAAVAAEQATSPTQAAAPVSLWAHLRERHPALAPQRLTKATLLGLSWAIEDEALAVAGQGGHLVGLFQRDRHYRSAAARWRDLAGGTASCFALGAGLSGAEAEAAGPDLAGLTDASPLRREWAVVHDHPRLPMVLTAWEPPGQADRPDRERVFETLWSVEPAVVRDAARLTLGALASPGTGVQEVSPAAADRARAAAQALASPAAPDVDVTAVTRLFNRVLSYVDRTARHRPLD</sequence>
<proteinExistence type="predicted"/>
<dbReference type="EMBL" id="JAMOIL010000002">
    <property type="protein sequence ID" value="MCM0619242.1"/>
    <property type="molecule type" value="Genomic_DNA"/>
</dbReference>
<dbReference type="InterPro" id="IPR009061">
    <property type="entry name" value="DNA-bd_dom_put_sf"/>
</dbReference>
<gene>
    <name evidence="2" type="ORF">M8330_02890</name>
</gene>
<dbReference type="InterPro" id="IPR019278">
    <property type="entry name" value="DICT_dom"/>
</dbReference>
<dbReference type="GO" id="GO:0006355">
    <property type="term" value="P:regulation of DNA-templated transcription"/>
    <property type="evidence" value="ECO:0007669"/>
    <property type="project" value="InterPro"/>
</dbReference>
<dbReference type="GO" id="GO:0003677">
    <property type="term" value="F:DNA binding"/>
    <property type="evidence" value="ECO:0007669"/>
    <property type="project" value="InterPro"/>
</dbReference>
<protein>
    <submittedName>
        <fullName evidence="2">MerR family transcriptional regulator</fullName>
    </submittedName>
</protein>
<evidence type="ECO:0000313" key="3">
    <source>
        <dbReference type="Proteomes" id="UP001139485"/>
    </source>
</evidence>
<dbReference type="PROSITE" id="PS50937">
    <property type="entry name" value="HTH_MERR_2"/>
    <property type="match status" value="1"/>
</dbReference>
<evidence type="ECO:0000313" key="2">
    <source>
        <dbReference type="EMBL" id="MCM0619242.1"/>
    </source>
</evidence>
<comment type="caution">
    <text evidence="2">The sequence shown here is derived from an EMBL/GenBank/DDBJ whole genome shotgun (WGS) entry which is preliminary data.</text>
</comment>
<dbReference type="AlphaFoldDB" id="A0A9X2D4I1"/>
<dbReference type="InterPro" id="IPR000551">
    <property type="entry name" value="MerR-type_HTH_dom"/>
</dbReference>
<organism evidence="2 3">
    <name type="scientific">Nocardioides bruguierae</name>
    <dbReference type="NCBI Taxonomy" id="2945102"/>
    <lineage>
        <taxon>Bacteria</taxon>
        <taxon>Bacillati</taxon>
        <taxon>Actinomycetota</taxon>
        <taxon>Actinomycetes</taxon>
        <taxon>Propionibacteriales</taxon>
        <taxon>Nocardioidaceae</taxon>
        <taxon>Nocardioides</taxon>
    </lineage>
</organism>
<evidence type="ECO:0000259" key="1">
    <source>
        <dbReference type="PROSITE" id="PS50937"/>
    </source>
</evidence>
<dbReference type="SUPFAM" id="SSF46955">
    <property type="entry name" value="Putative DNA-binding domain"/>
    <property type="match status" value="1"/>
</dbReference>
<feature type="domain" description="HTH merR-type" evidence="1">
    <location>
        <begin position="1"/>
        <end position="58"/>
    </location>
</feature>
<dbReference type="Proteomes" id="UP001139485">
    <property type="component" value="Unassembled WGS sequence"/>
</dbReference>
<keyword evidence="3" id="KW-1185">Reference proteome</keyword>
<dbReference type="Pfam" id="PF13411">
    <property type="entry name" value="MerR_1"/>
    <property type="match status" value="1"/>
</dbReference>